<proteinExistence type="predicted"/>
<evidence type="ECO:0000256" key="2">
    <source>
        <dbReference type="ARBA" id="ARBA00022692"/>
    </source>
</evidence>
<sequence length="86" mass="9729">FVGLFNVVFLWPGLYFLHATNLEPFYPLPDKTQLLYMIVNGLLGTVLSEYLWLCGCFLTNSLTATLSLSLSIPMTILVDCILRRVN</sequence>
<dbReference type="GO" id="GO:0016020">
    <property type="term" value="C:membrane"/>
    <property type="evidence" value="ECO:0007669"/>
    <property type="project" value="UniProtKB-SubCell"/>
</dbReference>
<dbReference type="PANTHER" id="PTHR23051">
    <property type="entry name" value="SOLUTE CARRIER FAMILY 35, MEMBER F5"/>
    <property type="match status" value="1"/>
</dbReference>
<evidence type="ECO:0000313" key="6">
    <source>
        <dbReference type="Proteomes" id="UP000887565"/>
    </source>
</evidence>
<comment type="subcellular location">
    <subcellularLocation>
        <location evidence="1">Membrane</location>
        <topology evidence="1">Multi-pass membrane protein</topology>
    </subcellularLocation>
</comment>
<keyword evidence="4 5" id="KW-0472">Membrane</keyword>
<reference evidence="7" key="1">
    <citation type="submission" date="2022-11" db="UniProtKB">
        <authorList>
            <consortium name="WormBaseParasite"/>
        </authorList>
    </citation>
    <scope>IDENTIFICATION</scope>
</reference>
<evidence type="ECO:0000256" key="3">
    <source>
        <dbReference type="ARBA" id="ARBA00022989"/>
    </source>
</evidence>
<keyword evidence="3 5" id="KW-1133">Transmembrane helix</keyword>
<evidence type="ECO:0000256" key="4">
    <source>
        <dbReference type="ARBA" id="ARBA00023136"/>
    </source>
</evidence>
<organism evidence="6 7">
    <name type="scientific">Romanomermis culicivorax</name>
    <name type="common">Nematode worm</name>
    <dbReference type="NCBI Taxonomy" id="13658"/>
    <lineage>
        <taxon>Eukaryota</taxon>
        <taxon>Metazoa</taxon>
        <taxon>Ecdysozoa</taxon>
        <taxon>Nematoda</taxon>
        <taxon>Enoplea</taxon>
        <taxon>Dorylaimia</taxon>
        <taxon>Mermithida</taxon>
        <taxon>Mermithoidea</taxon>
        <taxon>Mermithidae</taxon>
        <taxon>Romanomermis</taxon>
    </lineage>
</organism>
<keyword evidence="6" id="KW-1185">Reference proteome</keyword>
<dbReference type="AlphaFoldDB" id="A0A915IY45"/>
<evidence type="ECO:0000256" key="5">
    <source>
        <dbReference type="SAM" id="Phobius"/>
    </source>
</evidence>
<dbReference type="WBParaSite" id="nRc.2.0.1.t19020-RA">
    <property type="protein sequence ID" value="nRc.2.0.1.t19020-RA"/>
    <property type="gene ID" value="nRc.2.0.1.g19020"/>
</dbReference>
<protein>
    <submittedName>
        <fullName evidence="7">Uncharacterized protein</fullName>
    </submittedName>
</protein>
<dbReference type="PANTHER" id="PTHR23051:SF0">
    <property type="entry name" value="SOLUTE CARRIER FAMILY 35 MEMBER F5"/>
    <property type="match status" value="1"/>
</dbReference>
<feature type="transmembrane region" description="Helical" evidence="5">
    <location>
        <begin position="34"/>
        <end position="52"/>
    </location>
</feature>
<dbReference type="Proteomes" id="UP000887565">
    <property type="component" value="Unplaced"/>
</dbReference>
<name>A0A915IY45_ROMCU</name>
<evidence type="ECO:0000313" key="7">
    <source>
        <dbReference type="WBParaSite" id="nRc.2.0.1.t19020-RA"/>
    </source>
</evidence>
<evidence type="ECO:0000256" key="1">
    <source>
        <dbReference type="ARBA" id="ARBA00004141"/>
    </source>
</evidence>
<keyword evidence="2 5" id="KW-0812">Transmembrane</keyword>
<accession>A0A915IY45</accession>